<proteinExistence type="predicted"/>
<organism evidence="13">
    <name type="scientific">uncultured prokaryote</name>
    <dbReference type="NCBI Taxonomy" id="198431"/>
    <lineage>
        <taxon>unclassified sequences</taxon>
        <taxon>environmental samples</taxon>
    </lineage>
</organism>
<dbReference type="InterPro" id="IPR000644">
    <property type="entry name" value="CBS_dom"/>
</dbReference>
<dbReference type="PRINTS" id="PR00762">
    <property type="entry name" value="CLCHANNEL"/>
</dbReference>
<feature type="transmembrane region" description="Helical" evidence="10">
    <location>
        <begin position="159"/>
        <end position="182"/>
    </location>
</feature>
<keyword evidence="2" id="KW-0813">Transport</keyword>
<dbReference type="GO" id="GO:0006813">
    <property type="term" value="P:potassium ion transport"/>
    <property type="evidence" value="ECO:0007669"/>
    <property type="project" value="InterPro"/>
</dbReference>
<evidence type="ECO:0000259" key="11">
    <source>
        <dbReference type="PROSITE" id="PS51202"/>
    </source>
</evidence>
<evidence type="ECO:0000256" key="8">
    <source>
        <dbReference type="ARBA" id="ARBA00023214"/>
    </source>
</evidence>
<reference evidence="13" key="2">
    <citation type="journal article" date="2012" name="PLoS ONE">
        <title>A Deeply Branching Thermophilic Bacterium with an Ancient Acetyl-CoA Pathway Dominates a Subsurface Ecosystem.</title>
        <authorList>
            <person name="Takami H."/>
            <person name="Noguchi H."/>
            <person name="Takaki Y."/>
            <person name="Uchiyama I."/>
            <person name="Toyoda A."/>
            <person name="Nishi S."/>
            <person name="Chee G.-J."/>
            <person name="Arai W."/>
            <person name="Nunoura T."/>
            <person name="Itoh T."/>
            <person name="Hattori M."/>
            <person name="Takai K."/>
        </authorList>
    </citation>
    <scope>NUCLEOTIDE SEQUENCE</scope>
</reference>
<keyword evidence="7" id="KW-0869">Chloride channel</keyword>
<feature type="transmembrane region" description="Helical" evidence="10">
    <location>
        <begin position="275"/>
        <end position="301"/>
    </location>
</feature>
<comment type="subcellular location">
    <subcellularLocation>
        <location evidence="1">Membrane</location>
        <topology evidence="1">Multi-pass membrane protein</topology>
    </subcellularLocation>
</comment>
<feature type="transmembrane region" description="Helical" evidence="10">
    <location>
        <begin position="21"/>
        <end position="41"/>
    </location>
</feature>
<keyword evidence="8" id="KW-0868">Chloride</keyword>
<evidence type="ECO:0000256" key="3">
    <source>
        <dbReference type="ARBA" id="ARBA00022692"/>
    </source>
</evidence>
<protein>
    <submittedName>
        <fullName evidence="13">Chloride channel protein, CIC family</fullName>
    </submittedName>
</protein>
<dbReference type="EMBL" id="AP011642">
    <property type="protein sequence ID" value="BAL52884.1"/>
    <property type="molecule type" value="Genomic_DNA"/>
</dbReference>
<keyword evidence="6 10" id="KW-0472">Membrane</keyword>
<feature type="transmembrane region" description="Helical" evidence="10">
    <location>
        <begin position="194"/>
        <end position="214"/>
    </location>
</feature>
<dbReference type="SUPFAM" id="SSF54631">
    <property type="entry name" value="CBS-domain pair"/>
    <property type="match status" value="1"/>
</dbReference>
<dbReference type="CDD" id="cd00400">
    <property type="entry name" value="Voltage_gated_ClC"/>
    <property type="match status" value="1"/>
</dbReference>
<feature type="transmembrane region" description="Helical" evidence="10">
    <location>
        <begin position="235"/>
        <end position="255"/>
    </location>
</feature>
<feature type="transmembrane region" description="Helical" evidence="10">
    <location>
        <begin position="61"/>
        <end position="81"/>
    </location>
</feature>
<dbReference type="GO" id="GO:0005254">
    <property type="term" value="F:chloride channel activity"/>
    <property type="evidence" value="ECO:0007669"/>
    <property type="project" value="UniProtKB-KW"/>
</dbReference>
<evidence type="ECO:0000256" key="5">
    <source>
        <dbReference type="ARBA" id="ARBA00023065"/>
    </source>
</evidence>
<evidence type="ECO:0000256" key="10">
    <source>
        <dbReference type="SAM" id="Phobius"/>
    </source>
</evidence>
<dbReference type="PROSITE" id="PS51202">
    <property type="entry name" value="RCK_C"/>
    <property type="match status" value="1"/>
</dbReference>
<dbReference type="GO" id="GO:0008324">
    <property type="term" value="F:monoatomic cation transmembrane transporter activity"/>
    <property type="evidence" value="ECO:0007669"/>
    <property type="project" value="InterPro"/>
</dbReference>
<evidence type="ECO:0000256" key="7">
    <source>
        <dbReference type="ARBA" id="ARBA00023173"/>
    </source>
</evidence>
<dbReference type="Pfam" id="PF00654">
    <property type="entry name" value="Voltage_CLC"/>
    <property type="match status" value="1"/>
</dbReference>
<dbReference type="InterPro" id="IPR001807">
    <property type="entry name" value="ClC"/>
</dbReference>
<keyword evidence="3 10" id="KW-0812">Transmembrane</keyword>
<gene>
    <name evidence="13" type="ORF">HGMM_F03G07C08</name>
</gene>
<keyword evidence="5" id="KW-0406">Ion transport</keyword>
<dbReference type="Gene3D" id="1.10.3080.10">
    <property type="entry name" value="Clc chloride channel"/>
    <property type="match status" value="1"/>
</dbReference>
<dbReference type="InterPro" id="IPR046342">
    <property type="entry name" value="CBS_dom_sf"/>
</dbReference>
<evidence type="ECO:0000259" key="12">
    <source>
        <dbReference type="PROSITE" id="PS51371"/>
    </source>
</evidence>
<sequence length="667" mass="71142">MKGMMGWLRRPRSWIHLSENASTLILASTVGAGAGVGVVLFRRAVEGLSPAFYALASFGPSGGWIRVLLPMFGGLAVAAILRLSREREEMPGVAGLILAIATAGGRLPYWKIPGKILAAILSISVGASVGPEDPSVQIGANLGSALGQRLRISEDSMRLLVAAGAAGGIAAAFNAPIAGVLFATEILLGEFATAPITALVLAAVAAALIAQIFLGPHPAFDVPAYTFRHPLELPLYLILGLAAGLIAVVYIRLLYGMREAAGRLPFPDWIRTPVAGFILGLIGLVAPQVLGVGYSTIEAVLKGEPLRPELALGLMLLKTILTPFSLAAGFVGGVFAPALFIGAMLGYGYGAFLNDLIPAWVAPPSAYAMVAMAAVLAGAVRAPFTAILLLFEMTRDYRIILPLMAAVGLSTILSEPLQPGSLYTEALRRRGLRLSRGRDVDVMEGIRVEEVMNPSVVRIPQGITVEAALEILTQHRRRTAIVETPEGQLWGIVTLRELEMALMDGRSEEPVDRIARRPVITVFPDESMAEAVRRMGAWDIGQVPVVSREDPQRVIGIVRREEVVRAYDLALARKRLLQHRLDQIRLRALSGVEIIEVPVEAGAPAVGRPLGEIPWPSGCRIAVVRRKSLSMIPDGRLILQPGDQAVLIGEPEALKEARRLLSSSLAG</sequence>
<feature type="transmembrane region" description="Helical" evidence="10">
    <location>
        <begin position="321"/>
        <end position="347"/>
    </location>
</feature>
<evidence type="ECO:0000256" key="4">
    <source>
        <dbReference type="ARBA" id="ARBA00022989"/>
    </source>
</evidence>
<accession>H5S9P8</accession>
<dbReference type="SUPFAM" id="SSF81340">
    <property type="entry name" value="Clc chloride channel"/>
    <property type="match status" value="1"/>
</dbReference>
<dbReference type="GO" id="GO:0034707">
    <property type="term" value="C:chloride channel complex"/>
    <property type="evidence" value="ECO:0007669"/>
    <property type="project" value="UniProtKB-KW"/>
</dbReference>
<dbReference type="InterPro" id="IPR036721">
    <property type="entry name" value="RCK_C_sf"/>
</dbReference>
<dbReference type="InterPro" id="IPR014743">
    <property type="entry name" value="Cl-channel_core"/>
</dbReference>
<dbReference type="PANTHER" id="PTHR43427">
    <property type="entry name" value="CHLORIDE CHANNEL PROTEIN CLC-E"/>
    <property type="match status" value="1"/>
</dbReference>
<dbReference type="Gene3D" id="3.10.580.10">
    <property type="entry name" value="CBS-domain"/>
    <property type="match status" value="1"/>
</dbReference>
<dbReference type="SMART" id="SM00116">
    <property type="entry name" value="CBS"/>
    <property type="match status" value="2"/>
</dbReference>
<dbReference type="Pfam" id="PF02080">
    <property type="entry name" value="TrkA_C"/>
    <property type="match status" value="1"/>
</dbReference>
<name>H5S9P8_9ZZZZ</name>
<reference evidence="13" key="1">
    <citation type="journal article" date="2005" name="Environ. Microbiol.">
        <title>Genetic and functional properties of uncultivated thermophilic crenarchaeotes from a subsurface gold mine as revealed by analysis of genome fragments.</title>
        <authorList>
            <person name="Nunoura T."/>
            <person name="Hirayama H."/>
            <person name="Takami H."/>
            <person name="Oida H."/>
            <person name="Nishi S."/>
            <person name="Shimamura S."/>
            <person name="Suzuki Y."/>
            <person name="Inagaki F."/>
            <person name="Takai K."/>
            <person name="Nealson K.H."/>
            <person name="Horikoshi K."/>
        </authorList>
    </citation>
    <scope>NUCLEOTIDE SEQUENCE</scope>
</reference>
<feature type="domain" description="CBS" evidence="12">
    <location>
        <begin position="515"/>
        <end position="573"/>
    </location>
</feature>
<feature type="transmembrane region" description="Helical" evidence="10">
    <location>
        <begin position="367"/>
        <end position="391"/>
    </location>
</feature>
<dbReference type="InterPro" id="IPR006037">
    <property type="entry name" value="RCK_C"/>
</dbReference>
<dbReference type="PROSITE" id="PS51371">
    <property type="entry name" value="CBS"/>
    <property type="match status" value="2"/>
</dbReference>
<evidence type="ECO:0000256" key="1">
    <source>
        <dbReference type="ARBA" id="ARBA00004141"/>
    </source>
</evidence>
<feature type="domain" description="CBS" evidence="12">
    <location>
        <begin position="452"/>
        <end position="508"/>
    </location>
</feature>
<evidence type="ECO:0000256" key="6">
    <source>
        <dbReference type="ARBA" id="ARBA00023136"/>
    </source>
</evidence>
<evidence type="ECO:0000313" key="13">
    <source>
        <dbReference type="EMBL" id="BAL52884.1"/>
    </source>
</evidence>
<keyword evidence="9" id="KW-0407">Ion channel</keyword>
<dbReference type="PANTHER" id="PTHR43427:SF6">
    <property type="entry name" value="CHLORIDE CHANNEL PROTEIN CLC-E"/>
    <property type="match status" value="1"/>
</dbReference>
<feature type="domain" description="RCK C-terminal" evidence="11">
    <location>
        <begin position="581"/>
        <end position="663"/>
    </location>
</feature>
<dbReference type="SUPFAM" id="SSF116726">
    <property type="entry name" value="TrkA C-terminal domain-like"/>
    <property type="match status" value="1"/>
</dbReference>
<dbReference type="InterPro" id="IPR050368">
    <property type="entry name" value="ClC-type_chloride_channel"/>
</dbReference>
<dbReference type="AlphaFoldDB" id="H5S9P8"/>
<keyword evidence="4 10" id="KW-1133">Transmembrane helix</keyword>
<dbReference type="Pfam" id="PF00571">
    <property type="entry name" value="CBS"/>
    <property type="match status" value="2"/>
</dbReference>
<evidence type="ECO:0000256" key="9">
    <source>
        <dbReference type="ARBA" id="ARBA00023303"/>
    </source>
</evidence>
<evidence type="ECO:0000256" key="2">
    <source>
        <dbReference type="ARBA" id="ARBA00022448"/>
    </source>
</evidence>
<dbReference type="Gene3D" id="3.30.70.1450">
    <property type="entry name" value="Regulator of K+ conductance, C-terminal domain"/>
    <property type="match status" value="1"/>
</dbReference>